<dbReference type="Gene3D" id="3.40.50.300">
    <property type="entry name" value="P-loop containing nucleotide triphosphate hydrolases"/>
    <property type="match status" value="2"/>
</dbReference>
<dbReference type="InterPro" id="IPR003959">
    <property type="entry name" value="ATPase_AAA_core"/>
</dbReference>
<keyword evidence="4" id="KW-0410">Iron transport</keyword>
<evidence type="ECO:0000256" key="2">
    <source>
        <dbReference type="ARBA" id="ARBA00022448"/>
    </source>
</evidence>
<evidence type="ECO:0000259" key="8">
    <source>
        <dbReference type="SMART" id="SM00382"/>
    </source>
</evidence>
<organism evidence="9 10">
    <name type="scientific">Phenylobacterium montanum</name>
    <dbReference type="NCBI Taxonomy" id="2823693"/>
    <lineage>
        <taxon>Bacteria</taxon>
        <taxon>Pseudomonadati</taxon>
        <taxon>Pseudomonadota</taxon>
        <taxon>Alphaproteobacteria</taxon>
        <taxon>Caulobacterales</taxon>
        <taxon>Caulobacteraceae</taxon>
        <taxon>Phenylobacterium</taxon>
    </lineage>
</organism>
<dbReference type="GO" id="GO:0005524">
    <property type="term" value="F:ATP binding"/>
    <property type="evidence" value="ECO:0007669"/>
    <property type="project" value="InterPro"/>
</dbReference>
<evidence type="ECO:0000313" key="10">
    <source>
        <dbReference type="Proteomes" id="UP000676409"/>
    </source>
</evidence>
<accession>A0A975FYT6</accession>
<protein>
    <submittedName>
        <fullName evidence="9">AAA family ATPase</fullName>
    </submittedName>
</protein>
<evidence type="ECO:0000256" key="5">
    <source>
        <dbReference type="ARBA" id="ARBA00023004"/>
    </source>
</evidence>
<dbReference type="InterPro" id="IPR027417">
    <property type="entry name" value="P-loop_NTPase"/>
</dbReference>
<dbReference type="GO" id="GO:0006826">
    <property type="term" value="P:iron ion transport"/>
    <property type="evidence" value="ECO:0007669"/>
    <property type="project" value="UniProtKB-KW"/>
</dbReference>
<keyword evidence="3" id="KW-1003">Cell membrane</keyword>
<dbReference type="Proteomes" id="UP000676409">
    <property type="component" value="Chromosome"/>
</dbReference>
<name>A0A975FYT6_9CAUL</name>
<evidence type="ECO:0000256" key="7">
    <source>
        <dbReference type="ARBA" id="ARBA00023136"/>
    </source>
</evidence>
<evidence type="ECO:0000256" key="4">
    <source>
        <dbReference type="ARBA" id="ARBA00022496"/>
    </source>
</evidence>
<dbReference type="Pfam" id="PF13476">
    <property type="entry name" value="AAA_23"/>
    <property type="match status" value="1"/>
</dbReference>
<dbReference type="EMBL" id="CP073078">
    <property type="protein sequence ID" value="QUD87342.1"/>
    <property type="molecule type" value="Genomic_DNA"/>
</dbReference>
<keyword evidence="5" id="KW-0408">Iron</keyword>
<dbReference type="GO" id="GO:0005886">
    <property type="term" value="C:plasma membrane"/>
    <property type="evidence" value="ECO:0007669"/>
    <property type="project" value="UniProtKB-SubCell"/>
</dbReference>
<evidence type="ECO:0000313" key="9">
    <source>
        <dbReference type="EMBL" id="QUD87342.1"/>
    </source>
</evidence>
<dbReference type="InterPro" id="IPR003593">
    <property type="entry name" value="AAA+_ATPase"/>
</dbReference>
<dbReference type="PANTHER" id="PTHR42771:SF2">
    <property type="entry name" value="IRON(3+)-HYDROXAMATE IMPORT ATP-BINDING PROTEIN FHUC"/>
    <property type="match status" value="1"/>
</dbReference>
<keyword evidence="7" id="KW-0472">Membrane</keyword>
<evidence type="ECO:0000256" key="3">
    <source>
        <dbReference type="ARBA" id="ARBA00022475"/>
    </source>
</evidence>
<dbReference type="SMART" id="SM00382">
    <property type="entry name" value="AAA"/>
    <property type="match status" value="1"/>
</dbReference>
<dbReference type="InterPro" id="IPR038729">
    <property type="entry name" value="Rad50/SbcC_AAA"/>
</dbReference>
<evidence type="ECO:0000256" key="6">
    <source>
        <dbReference type="ARBA" id="ARBA00023065"/>
    </source>
</evidence>
<dbReference type="InterPro" id="IPR051535">
    <property type="entry name" value="Siderophore_ABC-ATPase"/>
</dbReference>
<dbReference type="KEGG" id="caul:KCG34_20165"/>
<dbReference type="SUPFAM" id="SSF52540">
    <property type="entry name" value="P-loop containing nucleoside triphosphate hydrolases"/>
    <property type="match status" value="1"/>
</dbReference>
<proteinExistence type="predicted"/>
<keyword evidence="6" id="KW-0406">Ion transport</keyword>
<evidence type="ECO:0000256" key="1">
    <source>
        <dbReference type="ARBA" id="ARBA00004202"/>
    </source>
</evidence>
<keyword evidence="2" id="KW-0813">Transport</keyword>
<dbReference type="RefSeq" id="WP_211937394.1">
    <property type="nucleotide sequence ID" value="NZ_CP073078.1"/>
</dbReference>
<sequence length="244" mass="27714">MRAVDARHYWISARFERREGWDAEVYPFNLPAVRYLEELVFHPKVTFLVGENGAGKSTLIEALAVAWGFNAEGGSQNFGFATRASHSELHRFVRPVRSARRAKDGFFLRAESLFNVATQVESLGVSGYGPRSLHEQSHGESFLALMDHRFRGDGLYILDEPEAALSPNRQLSFLVRMHELIGQRSQFIIATHSPIILGYPDAWIYQASADGLTRIDYEDTDHFQVARSFLNHRQTMLETLLAED</sequence>
<dbReference type="GO" id="GO:0006302">
    <property type="term" value="P:double-strand break repair"/>
    <property type="evidence" value="ECO:0007669"/>
    <property type="project" value="InterPro"/>
</dbReference>
<keyword evidence="10" id="KW-1185">Reference proteome</keyword>
<comment type="subcellular location">
    <subcellularLocation>
        <location evidence="1">Cell membrane</location>
        <topology evidence="1">Peripheral membrane protein</topology>
    </subcellularLocation>
</comment>
<dbReference type="GO" id="GO:0016887">
    <property type="term" value="F:ATP hydrolysis activity"/>
    <property type="evidence" value="ECO:0007669"/>
    <property type="project" value="InterPro"/>
</dbReference>
<dbReference type="Pfam" id="PF13304">
    <property type="entry name" value="AAA_21"/>
    <property type="match status" value="1"/>
</dbReference>
<reference evidence="9" key="1">
    <citation type="submission" date="2021-04" db="EMBL/GenBank/DDBJ databases">
        <title>The complete genome sequence of Caulobacter sp. S6.</title>
        <authorList>
            <person name="Tang Y."/>
            <person name="Ouyang W."/>
            <person name="Liu Q."/>
            <person name="Huang B."/>
            <person name="Guo Z."/>
            <person name="Lei P."/>
        </authorList>
    </citation>
    <scope>NUCLEOTIDE SEQUENCE</scope>
    <source>
        <strain evidence="9">S6</strain>
    </source>
</reference>
<dbReference type="AlphaFoldDB" id="A0A975FYT6"/>
<dbReference type="PANTHER" id="PTHR42771">
    <property type="entry name" value="IRON(3+)-HYDROXAMATE IMPORT ATP-BINDING PROTEIN FHUC"/>
    <property type="match status" value="1"/>
</dbReference>
<gene>
    <name evidence="9" type="ORF">KCG34_20165</name>
</gene>
<feature type="domain" description="AAA+ ATPase" evidence="8">
    <location>
        <begin position="42"/>
        <end position="229"/>
    </location>
</feature>